<feature type="signal peptide" evidence="1">
    <location>
        <begin position="1"/>
        <end position="23"/>
    </location>
</feature>
<keyword evidence="2" id="KW-0378">Hydrolase</keyword>
<accession>A0ABP7ISV1</accession>
<dbReference type="Proteomes" id="UP001501821">
    <property type="component" value="Unassembled WGS sequence"/>
</dbReference>
<dbReference type="GO" id="GO:0016787">
    <property type="term" value="F:hydrolase activity"/>
    <property type="evidence" value="ECO:0007669"/>
    <property type="project" value="UniProtKB-KW"/>
</dbReference>
<dbReference type="SUPFAM" id="SSF53474">
    <property type="entry name" value="alpha/beta-Hydrolases"/>
    <property type="match status" value="1"/>
</dbReference>
<dbReference type="EMBL" id="BAABAH010000010">
    <property type="protein sequence ID" value="GAA3825429.1"/>
    <property type="molecule type" value="Genomic_DNA"/>
</dbReference>
<reference evidence="3" key="1">
    <citation type="journal article" date="2019" name="Int. J. Syst. Evol. Microbiol.">
        <title>The Global Catalogue of Microorganisms (GCM) 10K type strain sequencing project: providing services to taxonomists for standard genome sequencing and annotation.</title>
        <authorList>
            <consortium name="The Broad Institute Genomics Platform"/>
            <consortium name="The Broad Institute Genome Sequencing Center for Infectious Disease"/>
            <person name="Wu L."/>
            <person name="Ma J."/>
        </authorList>
    </citation>
    <scope>NUCLEOTIDE SEQUENCE [LARGE SCALE GENOMIC DNA]</scope>
    <source>
        <strain evidence="3">JCM 16953</strain>
    </source>
</reference>
<proteinExistence type="predicted"/>
<evidence type="ECO:0000313" key="3">
    <source>
        <dbReference type="Proteomes" id="UP001501821"/>
    </source>
</evidence>
<dbReference type="RefSeq" id="WP_344776562.1">
    <property type="nucleotide sequence ID" value="NZ_BAABAH010000010.1"/>
</dbReference>
<dbReference type="PANTHER" id="PTHR32015:SF1">
    <property type="entry name" value="LIPASE"/>
    <property type="match status" value="1"/>
</dbReference>
<sequence>MGTTGRRALAVLAAALLATGLMGAPARAGGDLPVPYTFLISAVLGGTRVDADPPGANEWSCRPTAEHPRPVVLVHGLLGNKNTNWQTYAPLLKNNGYCVYSLTYGVPAGTPVGLDQFGGLTRMQDSAVQLKEFVHRVLRSTGARQVDIVGHSEGTVVPQYYVKFLGGARDVKNYVAIAPLWHGTRLANTATVVAKLFGLDPDSFPVCASCAQFAPGSPFMTKMRTGRIAVRGVDYTNIVTKYDELVSPYTSGIQRGMHNYVLQDSCAEDYSEHFEVVASPVAAQIVLNTLDPAEKKPVPCRLVLPFVGP</sequence>
<feature type="chain" id="PRO_5046926080" evidence="1">
    <location>
        <begin position="24"/>
        <end position="309"/>
    </location>
</feature>
<gene>
    <name evidence="2" type="ORF">GCM10022242_28520</name>
</gene>
<evidence type="ECO:0000256" key="1">
    <source>
        <dbReference type="SAM" id="SignalP"/>
    </source>
</evidence>
<keyword evidence="1" id="KW-0732">Signal</keyword>
<dbReference type="InterPro" id="IPR002918">
    <property type="entry name" value="Lipase_EstA/Esterase_EstB"/>
</dbReference>
<evidence type="ECO:0000313" key="2">
    <source>
        <dbReference type="EMBL" id="GAA3825429.1"/>
    </source>
</evidence>
<dbReference type="Gene3D" id="3.40.50.1820">
    <property type="entry name" value="alpha/beta hydrolase"/>
    <property type="match status" value="1"/>
</dbReference>
<keyword evidence="3" id="KW-1185">Reference proteome</keyword>
<dbReference type="Pfam" id="PF01674">
    <property type="entry name" value="Lipase_2"/>
    <property type="match status" value="1"/>
</dbReference>
<name>A0ABP7ISV1_9ACTN</name>
<dbReference type="InterPro" id="IPR029058">
    <property type="entry name" value="AB_hydrolase_fold"/>
</dbReference>
<comment type="caution">
    <text evidence="2">The sequence shown here is derived from an EMBL/GenBank/DDBJ whole genome shotgun (WGS) entry which is preliminary data.</text>
</comment>
<dbReference type="PANTHER" id="PTHR32015">
    <property type="entry name" value="FASTING INDUCED LIPASE"/>
    <property type="match status" value="1"/>
</dbReference>
<protein>
    <submittedName>
        <fullName evidence="2">Alpha/beta fold hydrolase</fullName>
    </submittedName>
</protein>
<organism evidence="2 3">
    <name type="scientific">Nocardioides panacisoli</name>
    <dbReference type="NCBI Taxonomy" id="627624"/>
    <lineage>
        <taxon>Bacteria</taxon>
        <taxon>Bacillati</taxon>
        <taxon>Actinomycetota</taxon>
        <taxon>Actinomycetes</taxon>
        <taxon>Propionibacteriales</taxon>
        <taxon>Nocardioidaceae</taxon>
        <taxon>Nocardioides</taxon>
    </lineage>
</organism>